<dbReference type="AlphaFoldDB" id="A0AAE5WW24"/>
<name>A0AAE5WW24_9BRAD</name>
<dbReference type="Proteomes" id="UP000288972">
    <property type="component" value="Chromosome"/>
</dbReference>
<dbReference type="GO" id="GO:0006302">
    <property type="term" value="P:double-strand break repair"/>
    <property type="evidence" value="ECO:0007669"/>
    <property type="project" value="TreeGrafter"/>
</dbReference>
<evidence type="ECO:0000313" key="2">
    <source>
        <dbReference type="EMBL" id="QAU44073.1"/>
    </source>
</evidence>
<dbReference type="EMBL" id="CP030053">
    <property type="protein sequence ID" value="QAU44073.1"/>
    <property type="molecule type" value="Genomic_DNA"/>
</dbReference>
<evidence type="ECO:0000313" key="3">
    <source>
        <dbReference type="Proteomes" id="UP000288972"/>
    </source>
</evidence>
<dbReference type="PANTHER" id="PTHR32182">
    <property type="entry name" value="DNA REPLICATION AND REPAIR PROTEIN RECF"/>
    <property type="match status" value="1"/>
</dbReference>
<dbReference type="GO" id="GO:0000731">
    <property type="term" value="P:DNA synthesis involved in DNA repair"/>
    <property type="evidence" value="ECO:0007669"/>
    <property type="project" value="TreeGrafter"/>
</dbReference>
<dbReference type="KEGG" id="bgz:XH91_01010"/>
<protein>
    <recommendedName>
        <fullName evidence="1">Protein CR006 P-loop domain-containing protein</fullName>
    </recommendedName>
</protein>
<dbReference type="Gene3D" id="3.40.50.300">
    <property type="entry name" value="P-loop containing nucleotide triphosphate hydrolases"/>
    <property type="match status" value="1"/>
</dbReference>
<dbReference type="SUPFAM" id="SSF52540">
    <property type="entry name" value="P-loop containing nucleoside triphosphate hydrolases"/>
    <property type="match status" value="1"/>
</dbReference>
<dbReference type="RefSeq" id="WP_128948863.1">
    <property type="nucleotide sequence ID" value="NZ_CP030053.1"/>
</dbReference>
<dbReference type="InterPro" id="IPR026866">
    <property type="entry name" value="CR006_AAA"/>
</dbReference>
<dbReference type="PANTHER" id="PTHR32182:SF0">
    <property type="entry name" value="DNA REPLICATION AND REPAIR PROTEIN RECF"/>
    <property type="match status" value="1"/>
</dbReference>
<dbReference type="InterPro" id="IPR027417">
    <property type="entry name" value="P-loop_NTPase"/>
</dbReference>
<sequence length="872" mass="94663">MSDSPTTEAIVLANLVKWSEDCPDWQRDALRRLCTAPDLDDSDVTELLAICKRTAIGRPLDASHVKAAAAGNPVVTLRCVRDVKHVNALAEDEKLTFTKIGLTVVYGDNGSGKSGYARILKQMCRARLGSRSEAVLPNIYDPNPGTPSATIDFSVNNQNASSAWVAGSPADPALSAVSVFDSRTASVHVDAVNDVAYTPFPLRILAQLAKICQDLRSKLDDETARIEAQTPQAIRQPPCQPDSEVGKLLALARLGKCTPAQVRTLASLDASESDRLTRLDSDLASDPVKAGRQLKAQRERLESAGARVAALAEAISHERIEALRAAADAYEVAREAAAAASSALFAGEPLPHIGSDAWRVLWEAARRYSEQEAYPGRPFPVALAPGVCVLCQQELGPEAGSRLSRFEQFIKNDSQRREIDAKQTYEAHLEATSKARIPTSARTEIIRFLSDELDDEDIAAAFRRSITINSWRLRQVTRDGGRGGSSHLAAEPPPNAATTAKLADLLDREALMTAEADSPARRGMTAERNALADRKWIATVEPDVLAEIDRANKIVALKAAAQDTVTTKITLKSTEIAGTLVTDALRAQFAREIGRIGVASLAIELKREKSVYGVPRFKVALTRKPAAGVGAVLSEGEYRCVALAAFLAELATSDSRSAIVFDDPVSSLDHMHRASVAKRLAEEAVHRQTIVFTHDIAFLFMLDEACGDVDPKPTITVKSISRGADNTGFCHAEPPMRAKPLSLVIDGMQHRLDNERIKHDRGNQAEWDITVRSLQEQLRTSWERAVEDAVGPVVRRMSNKVSTDGLVKLTSITVKDCEDVRDAFGRCSALLHSEARGLNSPLPAPDRIQAEITALKTWVETMASRQKAIKPV</sequence>
<organism evidence="2 3">
    <name type="scientific">Bradyrhizobium guangzhouense</name>
    <dbReference type="NCBI Taxonomy" id="1325095"/>
    <lineage>
        <taxon>Bacteria</taxon>
        <taxon>Pseudomonadati</taxon>
        <taxon>Pseudomonadota</taxon>
        <taxon>Alphaproteobacteria</taxon>
        <taxon>Hyphomicrobiales</taxon>
        <taxon>Nitrobacteraceae</taxon>
        <taxon>Bradyrhizobium</taxon>
    </lineage>
</organism>
<feature type="domain" description="Protein CR006 P-loop" evidence="1">
    <location>
        <begin position="588"/>
        <end position="704"/>
    </location>
</feature>
<accession>A0AAE5WW24</accession>
<gene>
    <name evidence="2" type="ORF">XH91_01010</name>
</gene>
<reference evidence="2 3" key="1">
    <citation type="submission" date="2018-06" db="EMBL/GenBank/DDBJ databases">
        <title>Comparative genomics of rhizobia nodulating Arachis hypogaea in China.</title>
        <authorList>
            <person name="Li Y."/>
        </authorList>
    </citation>
    <scope>NUCLEOTIDE SEQUENCE [LARGE SCALE GENOMIC DNA]</scope>
    <source>
        <strain evidence="2 3">CCBAU 51670</strain>
    </source>
</reference>
<dbReference type="Pfam" id="PF13166">
    <property type="entry name" value="AAA_13"/>
    <property type="match status" value="1"/>
</dbReference>
<evidence type="ECO:0000259" key="1">
    <source>
        <dbReference type="Pfam" id="PF13166"/>
    </source>
</evidence>
<proteinExistence type="predicted"/>